<dbReference type="PROSITE" id="PS51257">
    <property type="entry name" value="PROKAR_LIPOPROTEIN"/>
    <property type="match status" value="1"/>
</dbReference>
<name>A0A0S4KU26_9BACT</name>
<sequence>MKISRQLSWFVLLFVVAVMACSTGPPRELIERNDHSGLAAWYEQEAVRLRGKAEEMRQMGDRYALHAYPLSPKESKGELLRHCRDFMHAYTKAAEEAEALAKLHREQESAIP</sequence>
<evidence type="ECO:0008006" key="3">
    <source>
        <dbReference type="Google" id="ProtNLM"/>
    </source>
</evidence>
<dbReference type="KEGG" id="nio:NITINOP_2951"/>
<dbReference type="EMBL" id="LN885086">
    <property type="protein sequence ID" value="CUQ67923.1"/>
    <property type="molecule type" value="Genomic_DNA"/>
</dbReference>
<dbReference type="STRING" id="1715989.NITINOP_2951"/>
<dbReference type="Proteomes" id="UP000066284">
    <property type="component" value="Chromosome 1"/>
</dbReference>
<proteinExistence type="predicted"/>
<evidence type="ECO:0000313" key="1">
    <source>
        <dbReference type="EMBL" id="CUQ67923.1"/>
    </source>
</evidence>
<accession>A0A0S4KU26</accession>
<dbReference type="OrthoDB" id="9811301at2"/>
<evidence type="ECO:0000313" key="2">
    <source>
        <dbReference type="Proteomes" id="UP000066284"/>
    </source>
</evidence>
<dbReference type="RefSeq" id="WP_062486878.1">
    <property type="nucleotide sequence ID" value="NZ_LN885086.1"/>
</dbReference>
<protein>
    <recommendedName>
        <fullName evidence="3">Lipoprotein</fullName>
    </recommendedName>
</protein>
<dbReference type="AlphaFoldDB" id="A0A0S4KU26"/>
<keyword evidence="2" id="KW-1185">Reference proteome</keyword>
<gene>
    <name evidence="1" type="ORF">NITINOP_2951</name>
</gene>
<reference evidence="2" key="1">
    <citation type="submission" date="2015-09" db="EMBL/GenBank/DDBJ databases">
        <authorList>
            <person name="Daims H."/>
        </authorList>
    </citation>
    <scope>NUCLEOTIDE SEQUENCE [LARGE SCALE GENOMIC DNA]</scope>
</reference>
<organism evidence="1 2">
    <name type="scientific">Candidatus Nitrospira inopinata</name>
    <dbReference type="NCBI Taxonomy" id="1715989"/>
    <lineage>
        <taxon>Bacteria</taxon>
        <taxon>Pseudomonadati</taxon>
        <taxon>Nitrospirota</taxon>
        <taxon>Nitrospiria</taxon>
        <taxon>Nitrospirales</taxon>
        <taxon>Nitrospiraceae</taxon>
        <taxon>Nitrospira</taxon>
    </lineage>
</organism>